<comment type="caution">
    <text evidence="2">The sequence shown here is derived from an EMBL/GenBank/DDBJ whole genome shotgun (WGS) entry which is preliminary data.</text>
</comment>
<keyword evidence="2" id="KW-0540">Nuclease</keyword>
<name>A0A085ZB51_9FLAO</name>
<keyword evidence="2" id="KW-0378">Hydrolase</keyword>
<sequence>MSYFMVDIESDGPIPGDFSMVCFGAVLVNEELDTTFYGKLKPISEKFNPDALAVSGFSREETMNFDDPGKVMTEFEEWIKENSKGRPIFISDNNGFDWMFICWYFHHFTGKNPFGYSSRRLSDLYCGLEKDTFAQWKHLRKTEHTHNPVDDARGNAEVLLHMKNEMGLKIGLK</sequence>
<proteinExistence type="predicted"/>
<reference evidence="2 3" key="1">
    <citation type="submission" date="2014-07" db="EMBL/GenBank/DDBJ databases">
        <title>Genome of Chryseobacterium luteum DSM 18605.</title>
        <authorList>
            <person name="Stropko S.J."/>
            <person name="Pipes S.E."/>
            <person name="Newman J.D."/>
        </authorList>
    </citation>
    <scope>NUCLEOTIDE SEQUENCE [LARGE SCALE GENOMIC DNA]</scope>
    <source>
        <strain evidence="2 3">DSM 18605</strain>
    </source>
</reference>
<dbReference type="Gene3D" id="3.30.420.10">
    <property type="entry name" value="Ribonuclease H-like superfamily/Ribonuclease H"/>
    <property type="match status" value="1"/>
</dbReference>
<keyword evidence="2" id="KW-0269">Exonuclease</keyword>
<gene>
    <name evidence="2" type="ORF">IX38_16465</name>
</gene>
<evidence type="ECO:0000313" key="2">
    <source>
        <dbReference type="EMBL" id="KFF01665.1"/>
    </source>
</evidence>
<dbReference type="InterPro" id="IPR036397">
    <property type="entry name" value="RNaseH_sf"/>
</dbReference>
<dbReference type="SUPFAM" id="SSF53098">
    <property type="entry name" value="Ribonuclease H-like"/>
    <property type="match status" value="1"/>
</dbReference>
<protein>
    <submittedName>
        <fullName evidence="2">Exonuclease</fullName>
    </submittedName>
</protein>
<keyword evidence="3" id="KW-1185">Reference proteome</keyword>
<dbReference type="OrthoDB" id="9803925at2"/>
<evidence type="ECO:0000313" key="3">
    <source>
        <dbReference type="Proteomes" id="UP000028703"/>
    </source>
</evidence>
<evidence type="ECO:0000259" key="1">
    <source>
        <dbReference type="Pfam" id="PF16473"/>
    </source>
</evidence>
<dbReference type="GO" id="GO:0004527">
    <property type="term" value="F:exonuclease activity"/>
    <property type="evidence" value="ECO:0007669"/>
    <property type="project" value="UniProtKB-KW"/>
</dbReference>
<dbReference type="STRING" id="421531.IX38_16465"/>
<dbReference type="RefSeq" id="WP_034706541.1">
    <property type="nucleotide sequence ID" value="NZ_JPRO01000015.1"/>
</dbReference>
<dbReference type="AlphaFoldDB" id="A0A085ZB51"/>
<dbReference type="eggNOG" id="COG0847">
    <property type="taxonomic scope" value="Bacteria"/>
</dbReference>
<dbReference type="InterPro" id="IPR033390">
    <property type="entry name" value="Rv2179c-like"/>
</dbReference>
<dbReference type="Pfam" id="PF16473">
    <property type="entry name" value="Rv2179c-like"/>
    <property type="match status" value="1"/>
</dbReference>
<organism evidence="2 3">
    <name type="scientific">Chryseobacterium luteum</name>
    <dbReference type="NCBI Taxonomy" id="421531"/>
    <lineage>
        <taxon>Bacteria</taxon>
        <taxon>Pseudomonadati</taxon>
        <taxon>Bacteroidota</taxon>
        <taxon>Flavobacteriia</taxon>
        <taxon>Flavobacteriales</taxon>
        <taxon>Weeksellaceae</taxon>
        <taxon>Chryseobacterium group</taxon>
        <taxon>Chryseobacterium</taxon>
    </lineage>
</organism>
<dbReference type="InterPro" id="IPR012337">
    <property type="entry name" value="RNaseH-like_sf"/>
</dbReference>
<dbReference type="Proteomes" id="UP000028703">
    <property type="component" value="Unassembled WGS sequence"/>
</dbReference>
<accession>A0A085ZB51</accession>
<dbReference type="EMBL" id="JPRO01000015">
    <property type="protein sequence ID" value="KFF01665.1"/>
    <property type="molecule type" value="Genomic_DNA"/>
</dbReference>
<dbReference type="GO" id="GO:0003676">
    <property type="term" value="F:nucleic acid binding"/>
    <property type="evidence" value="ECO:0007669"/>
    <property type="project" value="InterPro"/>
</dbReference>
<feature type="domain" description="3'-5' exoribonuclease Rv2179c-like" evidence="1">
    <location>
        <begin position="3"/>
        <end position="159"/>
    </location>
</feature>